<evidence type="ECO:0000256" key="2">
    <source>
        <dbReference type="ARBA" id="ARBA00004186"/>
    </source>
</evidence>
<proteinExistence type="inferred from homology"/>
<comment type="subcellular location">
    <subcellularLocation>
        <location evidence="2">Cytoplasm</location>
        <location evidence="2">Cytoskeleton</location>
        <location evidence="2">Spindle</location>
    </subcellularLocation>
    <subcellularLocation>
        <location evidence="1">Nucleus</location>
    </subcellularLocation>
</comment>
<evidence type="ECO:0000313" key="9">
    <source>
        <dbReference type="EMBL" id="CAG8535709.1"/>
    </source>
</evidence>
<evidence type="ECO:0000256" key="3">
    <source>
        <dbReference type="ARBA" id="ARBA00010042"/>
    </source>
</evidence>
<dbReference type="Proteomes" id="UP000789706">
    <property type="component" value="Unassembled WGS sequence"/>
</dbReference>
<evidence type="ECO:0000256" key="4">
    <source>
        <dbReference type="ARBA" id="ARBA00022490"/>
    </source>
</evidence>
<keyword evidence="5" id="KW-0206">Cytoskeleton</keyword>
<comment type="caution">
    <text evidence="9">The sequence shown here is derived from an EMBL/GenBank/DDBJ whole genome shotgun (WGS) entry which is preliminary data.</text>
</comment>
<organism evidence="9 10">
    <name type="scientific">Diversispora eburnea</name>
    <dbReference type="NCBI Taxonomy" id="1213867"/>
    <lineage>
        <taxon>Eukaryota</taxon>
        <taxon>Fungi</taxon>
        <taxon>Fungi incertae sedis</taxon>
        <taxon>Mucoromycota</taxon>
        <taxon>Glomeromycotina</taxon>
        <taxon>Glomeromycetes</taxon>
        <taxon>Diversisporales</taxon>
        <taxon>Diversisporaceae</taxon>
        <taxon>Diversispora</taxon>
    </lineage>
</organism>
<sequence length="260" mass="30090">MGALFVIKEIYILHLNAYNQNYEEFSQPDDLSSSHSNNNTPPSSLLNEKNETNKNMDLIDFNDPNQVETNKKMDLINFNDPNQVETNVNNFSPVFNLLDSNDMQMETAQKVMTPKSSYPKAEIEMDKILIKKLSCFEEFDKMKTHDNKYKFLMDFDEKTPCPDWAKAKNLSESLKAQQKIDPEMIFGKPEGLNIEKIFNKNLIFNFENDYENWEPDVEDDFGDDALTEVAKISLPSGSGRNQYPWKSSPNYWVHASCDGY</sequence>
<comment type="similarity">
    <text evidence="3">Belongs to the INCENP family.</text>
</comment>
<dbReference type="Gene3D" id="6.10.250.2990">
    <property type="match status" value="1"/>
</dbReference>
<name>A0A9N9AJY4_9GLOM</name>
<feature type="domain" description="Inner centromere protein ARK-binding" evidence="8">
    <location>
        <begin position="157"/>
        <end position="198"/>
    </location>
</feature>
<keyword evidence="10" id="KW-1185">Reference proteome</keyword>
<evidence type="ECO:0000313" key="10">
    <source>
        <dbReference type="Proteomes" id="UP000789706"/>
    </source>
</evidence>
<evidence type="ECO:0000259" key="8">
    <source>
        <dbReference type="Pfam" id="PF03941"/>
    </source>
</evidence>
<dbReference type="InterPro" id="IPR005635">
    <property type="entry name" value="Inner_centromere_prot_ARK-bd"/>
</dbReference>
<accession>A0A9N9AJY4</accession>
<feature type="compositionally biased region" description="Low complexity" evidence="7">
    <location>
        <begin position="31"/>
        <end position="47"/>
    </location>
</feature>
<keyword evidence="6" id="KW-0539">Nucleus</keyword>
<keyword evidence="4" id="KW-0963">Cytoplasm</keyword>
<dbReference type="AlphaFoldDB" id="A0A9N9AJY4"/>
<gene>
    <name evidence="9" type="ORF">DEBURN_LOCUS6361</name>
</gene>
<feature type="region of interest" description="Disordered" evidence="7">
    <location>
        <begin position="26"/>
        <end position="49"/>
    </location>
</feature>
<evidence type="ECO:0000256" key="6">
    <source>
        <dbReference type="ARBA" id="ARBA00023242"/>
    </source>
</evidence>
<reference evidence="9" key="1">
    <citation type="submission" date="2021-06" db="EMBL/GenBank/DDBJ databases">
        <authorList>
            <person name="Kallberg Y."/>
            <person name="Tangrot J."/>
            <person name="Rosling A."/>
        </authorList>
    </citation>
    <scope>NUCLEOTIDE SEQUENCE</scope>
    <source>
        <strain evidence="9">AZ414A</strain>
    </source>
</reference>
<dbReference type="GO" id="GO:0005819">
    <property type="term" value="C:spindle"/>
    <property type="evidence" value="ECO:0007669"/>
    <property type="project" value="UniProtKB-SubCell"/>
</dbReference>
<evidence type="ECO:0000256" key="5">
    <source>
        <dbReference type="ARBA" id="ARBA00023212"/>
    </source>
</evidence>
<dbReference type="GO" id="GO:0005634">
    <property type="term" value="C:nucleus"/>
    <property type="evidence" value="ECO:0007669"/>
    <property type="project" value="UniProtKB-SubCell"/>
</dbReference>
<dbReference type="EMBL" id="CAJVPK010000645">
    <property type="protein sequence ID" value="CAG8535709.1"/>
    <property type="molecule type" value="Genomic_DNA"/>
</dbReference>
<evidence type="ECO:0000256" key="7">
    <source>
        <dbReference type="SAM" id="MobiDB-lite"/>
    </source>
</evidence>
<evidence type="ECO:0000256" key="1">
    <source>
        <dbReference type="ARBA" id="ARBA00004123"/>
    </source>
</evidence>
<dbReference type="Pfam" id="PF03941">
    <property type="entry name" value="INCENP_ARK-bind"/>
    <property type="match status" value="1"/>
</dbReference>
<dbReference type="OrthoDB" id="6123at2759"/>
<protein>
    <submittedName>
        <fullName evidence="9">4828_t:CDS:1</fullName>
    </submittedName>
</protein>